<keyword evidence="5" id="KW-0560">Oxidoreductase</keyword>
<dbReference type="PANTHER" id="PTHR30468">
    <property type="entry name" value="ALPHA-KETOGLUTARATE-DEPENDENT SULFONATE DIOXYGENASE"/>
    <property type="match status" value="1"/>
</dbReference>
<dbReference type="AlphaFoldDB" id="A0A3N4L1I2"/>
<dbReference type="OrthoDB" id="10257314at2759"/>
<dbReference type="InterPro" id="IPR003819">
    <property type="entry name" value="TauD/TfdA-like"/>
</dbReference>
<dbReference type="SUPFAM" id="SSF51197">
    <property type="entry name" value="Clavaminate synthase-like"/>
    <property type="match status" value="1"/>
</dbReference>
<dbReference type="STRING" id="1392247.A0A3N4L1I2"/>
<protein>
    <submittedName>
        <fullName evidence="9">TauD-domain-containing protein</fullName>
    </submittedName>
</protein>
<keyword evidence="6" id="KW-0408">Iron</keyword>
<evidence type="ECO:0000256" key="3">
    <source>
        <dbReference type="ARBA" id="ARBA00022723"/>
    </source>
</evidence>
<dbReference type="InterPro" id="IPR042098">
    <property type="entry name" value="TauD-like_sf"/>
</dbReference>
<dbReference type="GO" id="GO:0005737">
    <property type="term" value="C:cytoplasm"/>
    <property type="evidence" value="ECO:0007669"/>
    <property type="project" value="TreeGrafter"/>
</dbReference>
<evidence type="ECO:0000256" key="4">
    <source>
        <dbReference type="ARBA" id="ARBA00022964"/>
    </source>
</evidence>
<comment type="similarity">
    <text evidence="2">Belongs to the TfdA dioxygenase family.</text>
</comment>
<gene>
    <name evidence="9" type="ORF">P167DRAFT_551406</name>
</gene>
<evidence type="ECO:0000256" key="6">
    <source>
        <dbReference type="ARBA" id="ARBA00023004"/>
    </source>
</evidence>
<keyword evidence="3" id="KW-0479">Metal-binding</keyword>
<dbReference type="EMBL" id="ML119108">
    <property type="protein sequence ID" value="RPB16670.1"/>
    <property type="molecule type" value="Genomic_DNA"/>
</dbReference>
<dbReference type="InParanoid" id="A0A3N4L1I2"/>
<organism evidence="9 10">
    <name type="scientific">Morchella conica CCBAS932</name>
    <dbReference type="NCBI Taxonomy" id="1392247"/>
    <lineage>
        <taxon>Eukaryota</taxon>
        <taxon>Fungi</taxon>
        <taxon>Dikarya</taxon>
        <taxon>Ascomycota</taxon>
        <taxon>Pezizomycotina</taxon>
        <taxon>Pezizomycetes</taxon>
        <taxon>Pezizales</taxon>
        <taxon>Morchellaceae</taxon>
        <taxon>Morchella</taxon>
    </lineage>
</organism>
<keyword evidence="10" id="KW-1185">Reference proteome</keyword>
<comment type="cofactor">
    <cofactor evidence="1">
        <name>Fe(2+)</name>
        <dbReference type="ChEBI" id="CHEBI:29033"/>
    </cofactor>
</comment>
<accession>A0A3N4L1I2</accession>
<evidence type="ECO:0000256" key="1">
    <source>
        <dbReference type="ARBA" id="ARBA00001954"/>
    </source>
</evidence>
<evidence type="ECO:0000259" key="8">
    <source>
        <dbReference type="Pfam" id="PF02668"/>
    </source>
</evidence>
<dbReference type="GO" id="GO:0016706">
    <property type="term" value="F:2-oxoglutarate-dependent dioxygenase activity"/>
    <property type="evidence" value="ECO:0007669"/>
    <property type="project" value="TreeGrafter"/>
</dbReference>
<evidence type="ECO:0000256" key="2">
    <source>
        <dbReference type="ARBA" id="ARBA00005896"/>
    </source>
</evidence>
<dbReference type="FunFam" id="3.60.130.10:FF:000003">
    <property type="entry name" value="Alpha-ketoglutarate-dependent taurine dioxygenase"/>
    <property type="match status" value="1"/>
</dbReference>
<proteinExistence type="inferred from homology"/>
<name>A0A3N4L1I2_9PEZI</name>
<dbReference type="GO" id="GO:0046872">
    <property type="term" value="F:metal ion binding"/>
    <property type="evidence" value="ECO:0007669"/>
    <property type="project" value="UniProtKB-KW"/>
</dbReference>
<sequence length="364" mass="41270">MAPHASEPASDEPASYDINLPYKPLGEQQELRKSRKTSKYSQYLPTWEPVFFPPCPEFEFIDPALRADKAKRNLLNGDAVLKHISPKMGSELTGVQLSEMSDAAKDDLALLVSERKCVVLRDQNFADWGPANQQEFMAHFGKPNYQPITGSVPGFPGFHIIYRDGNQAEIDKFFEHKLTSTLWHQDVSYERQPPGYVMLCILQAPEVGGDTVFADTTEAYRRLSPAFRSMLEELRATHSSEKMCNFARATGGLCRKDPVRSSHPIIRVHPVTGEKAIFVNGEFIQGIEGWKDPESEVLMKFLIDHITKGHDFQVRLSWRPKTVVIFDNRTTCHTATLDYDASQDKDRHMFRLASMAEVPIPVEK</sequence>
<evidence type="ECO:0000256" key="5">
    <source>
        <dbReference type="ARBA" id="ARBA00023002"/>
    </source>
</evidence>
<feature type="region of interest" description="Disordered" evidence="7">
    <location>
        <begin position="1"/>
        <end position="35"/>
    </location>
</feature>
<dbReference type="Proteomes" id="UP000277580">
    <property type="component" value="Unassembled WGS sequence"/>
</dbReference>
<dbReference type="PANTHER" id="PTHR30468:SF30">
    <property type="entry name" value="ALPHA-KETOGLUTARATE-DEPENDENT TAURINE DIOXYGENASE (AFU_ORTHOLOGUE AFUA_7G06030)"/>
    <property type="match status" value="1"/>
</dbReference>
<evidence type="ECO:0000313" key="9">
    <source>
        <dbReference type="EMBL" id="RPB16670.1"/>
    </source>
</evidence>
<evidence type="ECO:0000313" key="10">
    <source>
        <dbReference type="Proteomes" id="UP000277580"/>
    </source>
</evidence>
<feature type="domain" description="TauD/TfdA-like" evidence="8">
    <location>
        <begin position="82"/>
        <end position="352"/>
    </location>
</feature>
<keyword evidence="4" id="KW-0223">Dioxygenase</keyword>
<dbReference type="Pfam" id="PF02668">
    <property type="entry name" value="TauD"/>
    <property type="match status" value="1"/>
</dbReference>
<evidence type="ECO:0000256" key="7">
    <source>
        <dbReference type="SAM" id="MobiDB-lite"/>
    </source>
</evidence>
<dbReference type="Gene3D" id="3.60.130.10">
    <property type="entry name" value="Clavaminate synthase-like"/>
    <property type="match status" value="1"/>
</dbReference>
<reference evidence="9 10" key="1">
    <citation type="journal article" date="2018" name="Nat. Ecol. Evol.">
        <title>Pezizomycetes genomes reveal the molecular basis of ectomycorrhizal truffle lifestyle.</title>
        <authorList>
            <person name="Murat C."/>
            <person name="Payen T."/>
            <person name="Noel B."/>
            <person name="Kuo A."/>
            <person name="Morin E."/>
            <person name="Chen J."/>
            <person name="Kohler A."/>
            <person name="Krizsan K."/>
            <person name="Balestrini R."/>
            <person name="Da Silva C."/>
            <person name="Montanini B."/>
            <person name="Hainaut M."/>
            <person name="Levati E."/>
            <person name="Barry K.W."/>
            <person name="Belfiori B."/>
            <person name="Cichocki N."/>
            <person name="Clum A."/>
            <person name="Dockter R.B."/>
            <person name="Fauchery L."/>
            <person name="Guy J."/>
            <person name="Iotti M."/>
            <person name="Le Tacon F."/>
            <person name="Lindquist E.A."/>
            <person name="Lipzen A."/>
            <person name="Malagnac F."/>
            <person name="Mello A."/>
            <person name="Molinier V."/>
            <person name="Miyauchi S."/>
            <person name="Poulain J."/>
            <person name="Riccioni C."/>
            <person name="Rubini A."/>
            <person name="Sitrit Y."/>
            <person name="Splivallo R."/>
            <person name="Traeger S."/>
            <person name="Wang M."/>
            <person name="Zifcakova L."/>
            <person name="Wipf D."/>
            <person name="Zambonelli A."/>
            <person name="Paolocci F."/>
            <person name="Nowrousian M."/>
            <person name="Ottonello S."/>
            <person name="Baldrian P."/>
            <person name="Spatafora J.W."/>
            <person name="Henrissat B."/>
            <person name="Nagy L.G."/>
            <person name="Aury J.M."/>
            <person name="Wincker P."/>
            <person name="Grigoriev I.V."/>
            <person name="Bonfante P."/>
            <person name="Martin F.M."/>
        </authorList>
    </citation>
    <scope>NUCLEOTIDE SEQUENCE [LARGE SCALE GENOMIC DNA]</scope>
    <source>
        <strain evidence="9 10">CCBAS932</strain>
    </source>
</reference>
<dbReference type="InterPro" id="IPR051323">
    <property type="entry name" value="AtsK-like"/>
</dbReference>